<feature type="compositionally biased region" description="Basic and acidic residues" evidence="1">
    <location>
        <begin position="37"/>
        <end position="46"/>
    </location>
</feature>
<accession>A0A3P8H920</accession>
<proteinExistence type="predicted"/>
<dbReference type="AlphaFoldDB" id="A0A183GLP8"/>
<feature type="compositionally biased region" description="Polar residues" evidence="1">
    <location>
        <begin position="83"/>
        <end position="94"/>
    </location>
</feature>
<organism evidence="3 4">
    <name type="scientific">Heligmosomoides polygyrus</name>
    <name type="common">Parasitic roundworm</name>
    <dbReference type="NCBI Taxonomy" id="6339"/>
    <lineage>
        <taxon>Eukaryota</taxon>
        <taxon>Metazoa</taxon>
        <taxon>Ecdysozoa</taxon>
        <taxon>Nematoda</taxon>
        <taxon>Chromadorea</taxon>
        <taxon>Rhabditida</taxon>
        <taxon>Rhabditina</taxon>
        <taxon>Rhabditomorpha</taxon>
        <taxon>Strongyloidea</taxon>
        <taxon>Heligmosomidae</taxon>
        <taxon>Heligmosomoides</taxon>
    </lineage>
</organism>
<evidence type="ECO:0000313" key="4">
    <source>
        <dbReference type="WBParaSite" id="HPBE_0002361801-mRNA-1"/>
    </source>
</evidence>
<dbReference type="WBParaSite" id="HPBE_0002361801-mRNA-1">
    <property type="protein sequence ID" value="HPBE_0002361801-mRNA-1"/>
    <property type="gene ID" value="HPBE_0002361801"/>
</dbReference>
<accession>A0A183GLP8</accession>
<reference evidence="4" key="2">
    <citation type="submission" date="2019-09" db="UniProtKB">
        <authorList>
            <consortium name="WormBaseParasite"/>
        </authorList>
    </citation>
    <scope>IDENTIFICATION</scope>
</reference>
<sequence>MDNHNAQDCELSAFEKSLLDGYSDDRGSGDDFTEENFNGKDEDAPPRKRRRGRGSRNRRGRRIRSKISRSSSSSSTSEDSDYSFDSQDASSRSNSEADDSHHRQMATKKAKEEGLRKSYEAASPLPRHGSPKESNSQHRLE</sequence>
<gene>
    <name evidence="2" type="ORF">HPBE_LOCUS23617</name>
</gene>
<protein>
    <submittedName>
        <fullName evidence="4">Zinc finger Ran-binding domain-containing protein 2</fullName>
    </submittedName>
</protein>
<feature type="compositionally biased region" description="Basic and acidic residues" evidence="1">
    <location>
        <begin position="109"/>
        <end position="119"/>
    </location>
</feature>
<evidence type="ECO:0000313" key="3">
    <source>
        <dbReference type="Proteomes" id="UP000050761"/>
    </source>
</evidence>
<keyword evidence="3" id="KW-1185">Reference proteome</keyword>
<dbReference type="Proteomes" id="UP000050761">
    <property type="component" value="Unassembled WGS sequence"/>
</dbReference>
<name>A0A183GLP8_HELPZ</name>
<feature type="compositionally biased region" description="Basic residues" evidence="1">
    <location>
        <begin position="47"/>
        <end position="67"/>
    </location>
</feature>
<feature type="region of interest" description="Disordered" evidence="1">
    <location>
        <begin position="20"/>
        <end position="141"/>
    </location>
</feature>
<evidence type="ECO:0000313" key="2">
    <source>
        <dbReference type="EMBL" id="VDP39926.1"/>
    </source>
</evidence>
<evidence type="ECO:0000256" key="1">
    <source>
        <dbReference type="SAM" id="MobiDB-lite"/>
    </source>
</evidence>
<reference evidence="2 3" key="1">
    <citation type="submission" date="2018-11" db="EMBL/GenBank/DDBJ databases">
        <authorList>
            <consortium name="Pathogen Informatics"/>
        </authorList>
    </citation>
    <scope>NUCLEOTIDE SEQUENCE [LARGE SCALE GENOMIC DNA]</scope>
</reference>
<dbReference type="EMBL" id="UZAH01035266">
    <property type="protein sequence ID" value="VDP39926.1"/>
    <property type="molecule type" value="Genomic_DNA"/>
</dbReference>